<dbReference type="InterPro" id="IPR022263">
    <property type="entry name" value="KxYKxGKxW"/>
</dbReference>
<feature type="compositionally biased region" description="Polar residues" evidence="2">
    <location>
        <begin position="199"/>
        <end position="209"/>
    </location>
</feature>
<feature type="compositionally biased region" description="Basic and acidic residues" evidence="2">
    <location>
        <begin position="187"/>
        <end position="197"/>
    </location>
</feature>
<feature type="compositionally biased region" description="Polar residues" evidence="2">
    <location>
        <begin position="103"/>
        <end position="114"/>
    </location>
</feature>
<dbReference type="RefSeq" id="WP_369943354.1">
    <property type="nucleotide sequence ID" value="NZ_JBCLUF010000060.1"/>
</dbReference>
<feature type="non-terminal residue" evidence="3">
    <location>
        <position position="1401"/>
    </location>
</feature>
<comment type="caution">
    <text evidence="3">The sequence shown here is derived from an EMBL/GenBank/DDBJ whole genome shotgun (WGS) entry which is preliminary data.</text>
</comment>
<keyword evidence="1" id="KW-0732">Signal</keyword>
<proteinExistence type="predicted"/>
<sequence>MLRYNANSRLFKYTTEEKKRYKLYKRKKMWIVAGMSIFSTASLVQQASADETPLASTTISDDVKDDISQPDTVANGNEVSEIKETDSSSQIVESTVEEKDQASEVNGATATDETQALREQEQEQVQDTEQGVDASKAEDTQEEVTEKETEISNEQNASKNQGEDAKTQAENVVDQGSVPTEETGSVEEAKNDKEAEASSRIQVSENKVQATEKDDSPNGNNNVIETKVPASEGTSEQKQEGEPAKVQSQVSALRTEEQLDSFELAKELAPLKRTARSVSTNKLGTSLLATTASAEPQVADTTGRSVGVTAITQGDTTTTLSGPKTLADGSKEYTVTPIDLAWGFGKLGMTVSYTGKKGDKFSMIVSPKGFSGSANNVGNNMAPTGSPTKKVSGNVTTFTWTIDDIPDNVTATKTQTIPAVGFFWENEVRAYEDYQPYVNGVDPSQTMLRGGESYEIKFLINDQEAPSDTTTSVVLNKTLHLIDMDVAGVRTVEGNVRTTDENYTYTVIPTFEDSRTRMLGYLKLNIPVPEHFLLDEQATKEYLKNNGNESYTNGEFEITQPDGEGTPIIIESKKLPYLFFPTSGEKQGINFVGRYTSTQTTGASEKPSGWYSLGDGEKHYFGKVNIDTGESLDTDVALKSGTIFNETVIARDSTKTVGGRDIPAVHENYDVFVTYSTNSQLSVTTNRIKTAGYDVLKLYGESSADPFDKEVVVSENGFPSAPLLYAVGLEANGLTSFTPTYHFDFPTEITTTGIVMPLNNVSDDYADFGSYNPAQTGYTVVVTGEDGSKITQRLQAGESYNPTTGLIDHFGQFSNGEKLAEGVKISAYDVTPDVPYYANGKQGSRSDKSSLRLAANDITTGYINILGYLNTKAQAGKDSTGNDYAYLSNITVESEYKKVTGGIKFKRIEEQKLPVSLYNMPHSDGNGNNQATINLNETYFIGFQANGSRSTIAEGVNLDAGGILVGKPNNTSTDRVGAAWPIDYKTVKEPIIYLTVPDQMDVTKYPGSNAFYLTFPAEERGSVPKPKISRKHNTNGQTVVVLDWTGTGYELKPTDYVYFALKVRADALNGFDTAETLETLYAYEDKANNKTLDLYTAAQLQAMGVSTTGLRAYAPNVNADSNTSWIQVGGDFSNSTIPDSYKTKIEFDDGTSADTMMVDSGSNQKYIRIIAPVEVRPVPMIKGTADVGLSSNGLNYPAQDYVDVNGKKTGLQTLQMGIVNNKAEPLKGVISVMNLPQVGVNDGNNPDATQDFTLNISGSGSLTVDPTNNYVNDAHTMYYSTQLATLSSDGTTLTFEDGSTWSRGQALPSQLKTADQVTDWSTVKSLVLYVPALSASNKIVYQFNAYSPTSEDNMSKKVTLLQVMGYENQQSLITGDVTDTYATYATLKIVDQDGNQINGYK</sequence>
<evidence type="ECO:0000313" key="4">
    <source>
        <dbReference type="Proteomes" id="UP001565236"/>
    </source>
</evidence>
<evidence type="ECO:0000256" key="1">
    <source>
        <dbReference type="ARBA" id="ARBA00022729"/>
    </source>
</evidence>
<organism evidence="3 4">
    <name type="scientific">Ligilactobacillus faecis</name>
    <dbReference type="NCBI Taxonomy" id="762833"/>
    <lineage>
        <taxon>Bacteria</taxon>
        <taxon>Bacillati</taxon>
        <taxon>Bacillota</taxon>
        <taxon>Bacilli</taxon>
        <taxon>Lactobacillales</taxon>
        <taxon>Lactobacillaceae</taxon>
        <taxon>Ligilactobacillus</taxon>
    </lineage>
</organism>
<protein>
    <submittedName>
        <fullName evidence="3">KxYKxGKxW signal peptide domain-containing protein</fullName>
    </submittedName>
</protein>
<dbReference type="Proteomes" id="UP001565236">
    <property type="component" value="Unassembled WGS sequence"/>
</dbReference>
<feature type="region of interest" description="Disordered" evidence="2">
    <location>
        <begin position="80"/>
        <end position="252"/>
    </location>
</feature>
<keyword evidence="4" id="KW-1185">Reference proteome</keyword>
<evidence type="ECO:0000256" key="2">
    <source>
        <dbReference type="SAM" id="MobiDB-lite"/>
    </source>
</evidence>
<evidence type="ECO:0000313" key="3">
    <source>
        <dbReference type="EMBL" id="MEY8663220.1"/>
    </source>
</evidence>
<dbReference type="EMBL" id="JBCLUF010000060">
    <property type="protein sequence ID" value="MEY8663220.1"/>
    <property type="molecule type" value="Genomic_DNA"/>
</dbReference>
<feature type="compositionally biased region" description="Basic and acidic residues" evidence="2">
    <location>
        <begin position="135"/>
        <end position="150"/>
    </location>
</feature>
<reference evidence="3 4" key="1">
    <citation type="submission" date="2024-03" db="EMBL/GenBank/DDBJ databases">
        <title>Mouse gut bacterial collection (mGBC) of GemPharmatech.</title>
        <authorList>
            <person name="He Y."/>
            <person name="Dong L."/>
            <person name="Wu D."/>
            <person name="Gao X."/>
            <person name="Lin Z."/>
        </authorList>
    </citation>
    <scope>NUCLEOTIDE SEQUENCE [LARGE SCALE GENOMIC DNA]</scope>
    <source>
        <strain evidence="3 4">15-30</strain>
    </source>
</reference>
<dbReference type="NCBIfam" id="TIGR03715">
    <property type="entry name" value="KxYKxGKxW"/>
    <property type="match status" value="1"/>
</dbReference>
<gene>
    <name evidence="3" type="ORF">AALT52_10215</name>
</gene>
<accession>A0ABV4DRX2</accession>
<dbReference type="Pfam" id="PF19258">
    <property type="entry name" value="KxYKxGKxW_sig"/>
    <property type="match status" value="1"/>
</dbReference>
<name>A0ABV4DRX2_9LACO</name>